<feature type="chain" id="PRO_5039895758" evidence="1">
    <location>
        <begin position="20"/>
        <end position="176"/>
    </location>
</feature>
<gene>
    <name evidence="2" type="ORF">PVAND_009209</name>
</gene>
<dbReference type="InterPro" id="IPR032675">
    <property type="entry name" value="LRR_dom_sf"/>
</dbReference>
<name>A0A9J6CDE2_POLVA</name>
<keyword evidence="3" id="KW-1185">Reference proteome</keyword>
<dbReference type="Gene3D" id="3.80.10.10">
    <property type="entry name" value="Ribonuclease Inhibitor"/>
    <property type="match status" value="1"/>
</dbReference>
<dbReference type="Pfam" id="PF13855">
    <property type="entry name" value="LRR_8"/>
    <property type="match status" value="1"/>
</dbReference>
<dbReference type="EMBL" id="JADBJN010000001">
    <property type="protein sequence ID" value="KAG5679654.1"/>
    <property type="molecule type" value="Genomic_DNA"/>
</dbReference>
<reference evidence="2" key="1">
    <citation type="submission" date="2021-03" db="EMBL/GenBank/DDBJ databases">
        <title>Chromosome level genome of the anhydrobiotic midge Polypedilum vanderplanki.</title>
        <authorList>
            <person name="Yoshida Y."/>
            <person name="Kikawada T."/>
            <person name="Gusev O."/>
        </authorList>
    </citation>
    <scope>NUCLEOTIDE SEQUENCE</scope>
    <source>
        <strain evidence="2">NIAS01</strain>
        <tissue evidence="2">Whole body or cell culture</tissue>
    </source>
</reference>
<comment type="caution">
    <text evidence="2">The sequence shown here is derived from an EMBL/GenBank/DDBJ whole genome shotgun (WGS) entry which is preliminary data.</text>
</comment>
<evidence type="ECO:0000313" key="3">
    <source>
        <dbReference type="Proteomes" id="UP001107558"/>
    </source>
</evidence>
<protein>
    <submittedName>
        <fullName evidence="2">Uncharacterized protein</fullName>
    </submittedName>
</protein>
<dbReference type="OrthoDB" id="7783855at2759"/>
<evidence type="ECO:0000256" key="1">
    <source>
        <dbReference type="SAM" id="SignalP"/>
    </source>
</evidence>
<dbReference type="InterPro" id="IPR001611">
    <property type="entry name" value="Leu-rich_rpt"/>
</dbReference>
<dbReference type="SUPFAM" id="SSF52058">
    <property type="entry name" value="L domain-like"/>
    <property type="match status" value="1"/>
</dbReference>
<proteinExistence type="predicted"/>
<dbReference type="Proteomes" id="UP001107558">
    <property type="component" value="Chromosome 1"/>
</dbReference>
<keyword evidence="1" id="KW-0732">Signal</keyword>
<feature type="signal peptide" evidence="1">
    <location>
        <begin position="1"/>
        <end position="19"/>
    </location>
</feature>
<organism evidence="2 3">
    <name type="scientific">Polypedilum vanderplanki</name>
    <name type="common">Sleeping chironomid midge</name>
    <dbReference type="NCBI Taxonomy" id="319348"/>
    <lineage>
        <taxon>Eukaryota</taxon>
        <taxon>Metazoa</taxon>
        <taxon>Ecdysozoa</taxon>
        <taxon>Arthropoda</taxon>
        <taxon>Hexapoda</taxon>
        <taxon>Insecta</taxon>
        <taxon>Pterygota</taxon>
        <taxon>Neoptera</taxon>
        <taxon>Endopterygota</taxon>
        <taxon>Diptera</taxon>
        <taxon>Nematocera</taxon>
        <taxon>Chironomoidea</taxon>
        <taxon>Chironomidae</taxon>
        <taxon>Chironominae</taxon>
        <taxon>Polypedilum</taxon>
        <taxon>Polypedilum</taxon>
    </lineage>
</organism>
<sequence length="176" mass="20397">MKFISLAILICCCLNFSIGNSVTIESEYQCKVSNKEVFNGNRVTIGKAVGNHTDGMTDDDVKYFLIEEANLTYFPKNLGNIFKNLEMIAIYYSELIDITSEDLKPFPKLKYLRIWGNPIEVIREDLFIHNRELQVLALYDNEINHIDRKALSHLNNLRAVLFNRNKCKFGRNEKNV</sequence>
<accession>A0A9J6CDE2</accession>
<evidence type="ECO:0000313" key="2">
    <source>
        <dbReference type="EMBL" id="KAG5679654.1"/>
    </source>
</evidence>
<dbReference type="AlphaFoldDB" id="A0A9J6CDE2"/>